<feature type="transmembrane region" description="Helical" evidence="1">
    <location>
        <begin position="20"/>
        <end position="40"/>
    </location>
</feature>
<organism evidence="2 3">
    <name type="scientific">Neosynechococcus sphagnicola sy1</name>
    <dbReference type="NCBI Taxonomy" id="1497020"/>
    <lineage>
        <taxon>Bacteria</taxon>
        <taxon>Bacillati</taxon>
        <taxon>Cyanobacteriota</taxon>
        <taxon>Cyanophyceae</taxon>
        <taxon>Neosynechococcales</taxon>
        <taxon>Neosynechococcaceae</taxon>
        <taxon>Neosynechococcus</taxon>
    </lineage>
</organism>
<keyword evidence="1" id="KW-0812">Transmembrane</keyword>
<protein>
    <submittedName>
        <fullName evidence="2">Uncharacterized protein</fullName>
    </submittedName>
</protein>
<accession>A0A098TKQ6</accession>
<evidence type="ECO:0000313" key="2">
    <source>
        <dbReference type="EMBL" id="KGF71418.1"/>
    </source>
</evidence>
<gene>
    <name evidence="2" type="ORF">DO97_20595</name>
</gene>
<dbReference type="AlphaFoldDB" id="A0A098TKQ6"/>
<keyword evidence="3" id="KW-1185">Reference proteome</keyword>
<comment type="caution">
    <text evidence="2">The sequence shown here is derived from an EMBL/GenBank/DDBJ whole genome shotgun (WGS) entry which is preliminary data.</text>
</comment>
<keyword evidence="1" id="KW-1133">Transmembrane helix</keyword>
<dbReference type="RefSeq" id="WP_156120689.1">
    <property type="nucleotide sequence ID" value="NZ_JJML01000080.1"/>
</dbReference>
<dbReference type="Proteomes" id="UP000030170">
    <property type="component" value="Unassembled WGS sequence"/>
</dbReference>
<dbReference type="EMBL" id="JJML01000080">
    <property type="protein sequence ID" value="KGF71418.1"/>
    <property type="molecule type" value="Genomic_DNA"/>
</dbReference>
<name>A0A098TKQ6_9CYAN</name>
<sequence length="63" mass="6754">MNDWVANLSDALKPLRNATLLTVAAISLVVGAILVPVPIIPGWPLLLFGSYCLSQVFQPEVHA</sequence>
<proteinExistence type="predicted"/>
<evidence type="ECO:0000313" key="3">
    <source>
        <dbReference type="Proteomes" id="UP000030170"/>
    </source>
</evidence>
<evidence type="ECO:0000256" key="1">
    <source>
        <dbReference type="SAM" id="Phobius"/>
    </source>
</evidence>
<keyword evidence="1" id="KW-0472">Membrane</keyword>
<reference evidence="2 3" key="1">
    <citation type="journal article" date="2014" name="Mol. Ecol.">
        <title>Evolution of Synechococcus.</title>
        <authorList>
            <person name="Dvorak P."/>
            <person name="Casamatta D."/>
            <person name="Hasler P."/>
            <person name="Poulickova A."/>
            <person name="Ondrej V."/>
            <person name="Sanges R."/>
        </authorList>
    </citation>
    <scope>NUCLEOTIDE SEQUENCE [LARGE SCALE GENOMIC DNA]</scope>
    <source>
        <strain evidence="2 3">CAUP A 1101</strain>
    </source>
</reference>